<dbReference type="GeneID" id="83065473"/>
<dbReference type="Pfam" id="PF19313">
    <property type="entry name" value="DUF5916"/>
    <property type="match status" value="1"/>
</dbReference>
<dbReference type="KEGG" id="lem:LEN_3666"/>
<accession>A0AAU9ARQ7</accession>
<evidence type="ECO:0000313" key="3">
    <source>
        <dbReference type="EMBL" id="BAV99153.1"/>
    </source>
</evidence>
<proteinExistence type="predicted"/>
<reference evidence="3 4" key="1">
    <citation type="journal article" date="2017" name="DNA Res.">
        <title>Complete genome sequence and expression profile of the commercial lytic enzyme producer Lysobacter enzymogenes M497-1.</title>
        <authorList>
            <person name="Takami H."/>
            <person name="Toyoda A."/>
            <person name="Uchiyama I."/>
            <person name="Itoh T."/>
            <person name="Takaki Y."/>
            <person name="Arai W."/>
            <person name="Nishi S."/>
            <person name="Kawai M."/>
            <person name="Shinya K."/>
            <person name="Ikeda H."/>
        </authorList>
    </citation>
    <scope>NUCLEOTIDE SEQUENCE [LARGE SCALE GENOMIC DNA]</scope>
    <source>
        <strain evidence="3 4">M497-1</strain>
    </source>
</reference>
<feature type="domain" description="DUF5916" evidence="2">
    <location>
        <begin position="227"/>
        <end position="326"/>
    </location>
</feature>
<evidence type="ECO:0000256" key="1">
    <source>
        <dbReference type="SAM" id="SignalP"/>
    </source>
</evidence>
<dbReference type="RefSeq" id="WP_232518330.1">
    <property type="nucleotide sequence ID" value="NZ_AP014940.1"/>
</dbReference>
<evidence type="ECO:0000259" key="2">
    <source>
        <dbReference type="Pfam" id="PF19313"/>
    </source>
</evidence>
<feature type="signal peptide" evidence="1">
    <location>
        <begin position="1"/>
        <end position="29"/>
    </location>
</feature>
<feature type="chain" id="PRO_5043549483" description="DUF5916 domain-containing protein" evidence="1">
    <location>
        <begin position="30"/>
        <end position="757"/>
    </location>
</feature>
<name>A0AAU9ARQ7_LYSEN</name>
<dbReference type="SUPFAM" id="SSF49344">
    <property type="entry name" value="CBD9-like"/>
    <property type="match status" value="1"/>
</dbReference>
<sequence length="757" mass="85085">MRHRYSFTARAAARAAACAGLLGAPCAQALEIDGRIDPQEWSQARRITDFRHTQPLSREPSRLPTEAWLMATERGLAVAFRNVQPAGVPRMRQHIQRDGDGTVDRVNLYVDFDGDGRTGYNFTVTLANGITDATVTSENQFNNDWDGDWRHATSEDEQGWSAEMLIPWHIAPMRQGQDGARTLGIQLDRVIASSGERVSWPAVHYTEARYLSAFERIQVPAYKQSLLAITPYVVGIGDAVGHGSDVDGGLDLFWKPSGRFQLSATLNPDFGQVESDELTVNFSATETFFSDKRPFFTENQGFFDVPFGSYSNNSRLIYTRRVGGPADDGSGSGDVTAAVKLNGSAGGFNYGVFAADEGDQAGRDFYAARITRDFARFGLGAMATRVERPFLDRTANVYEFDQRWAPNAQWSLRGTVAASDVQQAGRSFRDSGAQLRIDYDMGDGWRQQLYGLHLGGELMLNDFGYLERNNFNYLRYDLGKRVSDLPPDSAYAGQDWHFAVSRRYSDDGVRIADAIAVNRRSDMRDGGRQFVEAALWSGGHDDLLTRGNGVVRMPAKGFLSYERLRPQRGGSPWSLYTEAYYKADGLGDLDQGRATLYLEPNYHVNDRMSLFAGVEYSHDPAWLLWRGDNRIADFRADILSLNGGLEWFIDDKQELRVRLETIGVDARKRRVYRVDGAGRPLPVAEEVPDFSLRNLAFQVRYRYELAPLSYLYIAYVRGGEMFEEGDRRRDVGSEFGDAFSLRDSEQLLVKLSYRFEI</sequence>
<dbReference type="EMBL" id="AP014940">
    <property type="protein sequence ID" value="BAV99153.1"/>
    <property type="molecule type" value="Genomic_DNA"/>
</dbReference>
<keyword evidence="1" id="KW-0732">Signal</keyword>
<dbReference type="InterPro" id="IPR045670">
    <property type="entry name" value="DUF5916"/>
</dbReference>
<organism evidence="3 4">
    <name type="scientific">Lysobacter enzymogenes</name>
    <dbReference type="NCBI Taxonomy" id="69"/>
    <lineage>
        <taxon>Bacteria</taxon>
        <taxon>Pseudomonadati</taxon>
        <taxon>Pseudomonadota</taxon>
        <taxon>Gammaproteobacteria</taxon>
        <taxon>Lysobacterales</taxon>
        <taxon>Lysobacteraceae</taxon>
        <taxon>Lysobacter</taxon>
    </lineage>
</organism>
<dbReference type="Gene3D" id="2.60.40.1190">
    <property type="match status" value="1"/>
</dbReference>
<protein>
    <recommendedName>
        <fullName evidence="2">DUF5916 domain-containing protein</fullName>
    </recommendedName>
</protein>
<gene>
    <name evidence="3" type="ORF">LEN_3666</name>
</gene>
<evidence type="ECO:0000313" key="4">
    <source>
        <dbReference type="Proteomes" id="UP000218824"/>
    </source>
</evidence>
<dbReference type="Proteomes" id="UP000218824">
    <property type="component" value="Chromosome"/>
</dbReference>
<dbReference type="AlphaFoldDB" id="A0AAU9ARQ7"/>